<dbReference type="RefSeq" id="WP_072891722.1">
    <property type="nucleotide sequence ID" value="NZ_FQVW01000051.1"/>
</dbReference>
<organism evidence="1 2">
    <name type="scientific">Ornithinibacillus halophilus</name>
    <dbReference type="NCBI Taxonomy" id="930117"/>
    <lineage>
        <taxon>Bacteria</taxon>
        <taxon>Bacillati</taxon>
        <taxon>Bacillota</taxon>
        <taxon>Bacilli</taxon>
        <taxon>Bacillales</taxon>
        <taxon>Bacillaceae</taxon>
        <taxon>Ornithinibacillus</taxon>
    </lineage>
</organism>
<dbReference type="Gene3D" id="3.30.360.40">
    <property type="entry name" value="YwmB-like"/>
    <property type="match status" value="1"/>
</dbReference>
<dbReference type="Pfam" id="PF08680">
    <property type="entry name" value="DUF1779"/>
    <property type="match status" value="1"/>
</dbReference>
<protein>
    <submittedName>
        <fullName evidence="1">TATA-box binding</fullName>
    </submittedName>
</protein>
<dbReference type="InterPro" id="IPR014794">
    <property type="entry name" value="DUF1779"/>
</dbReference>
<dbReference type="Proteomes" id="UP000183988">
    <property type="component" value="Unassembled WGS sequence"/>
</dbReference>
<keyword evidence="2" id="KW-1185">Reference proteome</keyword>
<reference evidence="1 2" key="1">
    <citation type="submission" date="2016-11" db="EMBL/GenBank/DDBJ databases">
        <authorList>
            <person name="Jaros S."/>
            <person name="Januszkiewicz K."/>
            <person name="Wedrychowicz H."/>
        </authorList>
    </citation>
    <scope>NUCLEOTIDE SEQUENCE [LARGE SCALE GENOMIC DNA]</scope>
    <source>
        <strain evidence="1 2">IBRC-M 10683</strain>
    </source>
</reference>
<dbReference type="STRING" id="930117.SAMN05216225_105115"/>
<accession>A0A1M5LY61</accession>
<sequence length="235" mass="27140">MKKVAFISIIIFIVSNTVLFQSSKTDDLIDIASALESERVTIDNWEVTLKEKIGRSQLNELMNELKDSHKVTRDENKNSIQYEVVNNIGELNTVIKAIFPKDNQYTSEFVVVLYSEVWNDEVKSSYVKELKNLEQTYFTKDVKKFSCITTTDDAIIKSDKFLSNLTNYLELRHIEKQTDNIQTSKQTEIIYAYSPLWRQSITIQDKPSNIQIVMEYAQNGSVQVTIGTPILINEY</sequence>
<dbReference type="Gene3D" id="3.30.2030.10">
    <property type="entry name" value="YwmB-like"/>
    <property type="match status" value="1"/>
</dbReference>
<name>A0A1M5LY61_9BACI</name>
<evidence type="ECO:0000313" key="1">
    <source>
        <dbReference type="EMBL" id="SHG69333.1"/>
    </source>
</evidence>
<dbReference type="AlphaFoldDB" id="A0A1M5LY61"/>
<proteinExistence type="predicted"/>
<dbReference type="SUPFAM" id="SSF143842">
    <property type="entry name" value="YwmB-like"/>
    <property type="match status" value="1"/>
</dbReference>
<dbReference type="InterPro" id="IPR036209">
    <property type="entry name" value="YwmB-like_sf"/>
</dbReference>
<dbReference type="EMBL" id="FQVW01000051">
    <property type="protein sequence ID" value="SHG69333.1"/>
    <property type="molecule type" value="Genomic_DNA"/>
</dbReference>
<dbReference type="OrthoDB" id="2962597at2"/>
<gene>
    <name evidence="1" type="ORF">SAMN05216225_105115</name>
</gene>
<evidence type="ECO:0000313" key="2">
    <source>
        <dbReference type="Proteomes" id="UP000183988"/>
    </source>
</evidence>